<evidence type="ECO:0000313" key="3">
    <source>
        <dbReference type="Proteomes" id="UP000694420"/>
    </source>
</evidence>
<dbReference type="PANTHER" id="PTHR33768:SF5">
    <property type="entry name" value="SPERM AXONEMAL MAINTENANCE PROTEIN CFAP97D1"/>
    <property type="match status" value="1"/>
</dbReference>
<organism evidence="2 3">
    <name type="scientific">Nothoprocta perdicaria</name>
    <name type="common">Chilean tinamou</name>
    <name type="synonym">Crypturus perdicarius</name>
    <dbReference type="NCBI Taxonomy" id="30464"/>
    <lineage>
        <taxon>Eukaryota</taxon>
        <taxon>Metazoa</taxon>
        <taxon>Chordata</taxon>
        <taxon>Craniata</taxon>
        <taxon>Vertebrata</taxon>
        <taxon>Euteleostomi</taxon>
        <taxon>Archelosauria</taxon>
        <taxon>Archosauria</taxon>
        <taxon>Dinosauria</taxon>
        <taxon>Saurischia</taxon>
        <taxon>Theropoda</taxon>
        <taxon>Coelurosauria</taxon>
        <taxon>Aves</taxon>
        <taxon>Palaeognathae</taxon>
        <taxon>Tinamiformes</taxon>
        <taxon>Tinamidae</taxon>
        <taxon>Nothoprocta</taxon>
    </lineage>
</organism>
<accession>A0A8C6ZNU1</accession>
<reference evidence="2" key="2">
    <citation type="submission" date="2025-09" db="UniProtKB">
        <authorList>
            <consortium name="Ensembl"/>
        </authorList>
    </citation>
    <scope>IDENTIFICATION</scope>
</reference>
<dbReference type="Ensembl" id="ENSNPET00000016695.1">
    <property type="protein sequence ID" value="ENSNPEP00000016291.1"/>
    <property type="gene ID" value="ENSNPEG00000012136.1"/>
</dbReference>
<dbReference type="AlphaFoldDB" id="A0A8C6ZNU1"/>
<evidence type="ECO:0000313" key="2">
    <source>
        <dbReference type="Ensembl" id="ENSNPEP00000016291.1"/>
    </source>
</evidence>
<reference evidence="2" key="1">
    <citation type="submission" date="2025-08" db="UniProtKB">
        <authorList>
            <consortium name="Ensembl"/>
        </authorList>
    </citation>
    <scope>IDENTIFICATION</scope>
</reference>
<dbReference type="InterPro" id="IPR038792">
    <property type="entry name" value="CFAP97D1/2"/>
</dbReference>
<sequence length="133" mass="15806">MNRGSITTVKAHPVKIFMWKNIKHITNLVSVAQEDQKRIGEIERDNKKLLERLAEIHRGTGKVDCWNERFWKSSNRDKQNREIVKITIENQGILKRLVDRKATYDHRKSETGWQKTRHVIRNSTRYLIASQEN</sequence>
<proteinExistence type="inferred from homology"/>
<dbReference type="GO" id="GO:0007288">
    <property type="term" value="P:sperm axoneme assembly"/>
    <property type="evidence" value="ECO:0007669"/>
    <property type="project" value="TreeGrafter"/>
</dbReference>
<dbReference type="PANTHER" id="PTHR33768">
    <property type="entry name" value="MIP11318P"/>
    <property type="match status" value="1"/>
</dbReference>
<dbReference type="InterPro" id="IPR029488">
    <property type="entry name" value="Hmw/CFAP97"/>
</dbReference>
<dbReference type="Proteomes" id="UP000694420">
    <property type="component" value="Unplaced"/>
</dbReference>
<protein>
    <submittedName>
        <fullName evidence="2">CFAP97 domain containing 1</fullName>
    </submittedName>
</protein>
<name>A0A8C6ZNU1_NOTPE</name>
<dbReference type="Pfam" id="PF13879">
    <property type="entry name" value="Hmw_CFAP97"/>
    <property type="match status" value="1"/>
</dbReference>
<keyword evidence="3" id="KW-1185">Reference proteome</keyword>
<evidence type="ECO:0000256" key="1">
    <source>
        <dbReference type="ARBA" id="ARBA00008315"/>
    </source>
</evidence>
<comment type="similarity">
    <text evidence="1">Belongs to the CFAP97 family.</text>
</comment>